<dbReference type="EMBL" id="SOZJ01000002">
    <property type="protein sequence ID" value="TGJ71546.1"/>
    <property type="molecule type" value="Genomic_DNA"/>
</dbReference>
<feature type="compositionally biased region" description="Low complexity" evidence="1">
    <location>
        <begin position="387"/>
        <end position="505"/>
    </location>
</feature>
<dbReference type="Proteomes" id="UP000297595">
    <property type="component" value="Unassembled WGS sequence"/>
</dbReference>
<feature type="chain" id="PRO_5034995104" description="Flo11 domain-containing protein" evidence="2">
    <location>
        <begin position="21"/>
        <end position="520"/>
    </location>
</feature>
<evidence type="ECO:0000313" key="4">
    <source>
        <dbReference type="Proteomes" id="UP000297595"/>
    </source>
</evidence>
<accession>A0A8H2E4A1</accession>
<keyword evidence="2" id="KW-0732">Signal</keyword>
<comment type="caution">
    <text evidence="3">The sequence shown here is derived from an EMBL/GenBank/DDBJ whole genome shotgun (WGS) entry which is preliminary data.</text>
</comment>
<reference evidence="3 4" key="1">
    <citation type="submission" date="2019-03" db="EMBL/GenBank/DDBJ databases">
        <title>Nematode-trapping fungi genome.</title>
        <authorList>
            <person name="Vidal-Diez De Ulzurrun G."/>
        </authorList>
    </citation>
    <scope>NUCLEOTIDE SEQUENCE [LARGE SCALE GENOMIC DNA]</scope>
    <source>
        <strain evidence="3 4">TWF154</strain>
    </source>
</reference>
<evidence type="ECO:0000313" key="3">
    <source>
        <dbReference type="EMBL" id="TGJ71546.1"/>
    </source>
</evidence>
<feature type="signal peptide" evidence="2">
    <location>
        <begin position="1"/>
        <end position="20"/>
    </location>
</feature>
<protein>
    <recommendedName>
        <fullName evidence="5">Flo11 domain-containing protein</fullName>
    </recommendedName>
</protein>
<evidence type="ECO:0000256" key="2">
    <source>
        <dbReference type="SAM" id="SignalP"/>
    </source>
</evidence>
<proteinExistence type="predicted"/>
<gene>
    <name evidence="3" type="ORF">EYR41_003507</name>
</gene>
<evidence type="ECO:0008006" key="5">
    <source>
        <dbReference type="Google" id="ProtNLM"/>
    </source>
</evidence>
<dbReference type="AlphaFoldDB" id="A0A8H2E4A1"/>
<feature type="region of interest" description="Disordered" evidence="1">
    <location>
        <begin position="332"/>
        <end position="520"/>
    </location>
</feature>
<organism evidence="3 4">
    <name type="scientific">Orbilia oligospora</name>
    <name type="common">Nematode-trapping fungus</name>
    <name type="synonym">Arthrobotrys oligospora</name>
    <dbReference type="NCBI Taxonomy" id="2813651"/>
    <lineage>
        <taxon>Eukaryota</taxon>
        <taxon>Fungi</taxon>
        <taxon>Dikarya</taxon>
        <taxon>Ascomycota</taxon>
        <taxon>Pezizomycotina</taxon>
        <taxon>Orbiliomycetes</taxon>
        <taxon>Orbiliales</taxon>
        <taxon>Orbiliaceae</taxon>
        <taxon>Orbilia</taxon>
    </lineage>
</organism>
<feature type="compositionally biased region" description="Low complexity" evidence="1">
    <location>
        <begin position="335"/>
        <end position="380"/>
    </location>
</feature>
<sequence length="520" mass="54165">MRYSSIILAMGLGLVTSVTAQVETARIIGCNDDNCLRALKNAQRTGAFQECISFSSALLNENPVTETVTSTTTEVATTITPGAGGTGNNNKRDFVNFNRRDVQLPGYAPDKCVGSVSARYWSACSCLIRSSSRIGITVTIPTVTVTATSWSTIPATATALATNAPPFKISFVDENGINQYLSMQAEESGESGAQDAIFTSDSEEAVQFKVVADGKLADVATEKIIHCDTAGTPVAFTCAFFDSQQESIAGKAPMKCARTGISELKCSIPTGDYPVWAILGGGTRRMRRKLQRRADETPKFGFLPDAEALAEFIEAGINIVGALLNSIGATNPQNSTTTASSEPTAPATTTSLSETTTTAATTESESDTSTTTAAPPSSTTEPEESETTTTAPSSTTSEEPEPTTTAPSSTTSEEPEPTTTAPSSTTSEEPEPTTTAPSSTTSEEPEPTTTAPSSTTSEEPEPTTTAPSSTTSEEPEPTTTVPPSSTIESEGSTTTTTPAPQSTTTEPDEEPEIPPIISLA</sequence>
<name>A0A8H2E4A1_ORBOL</name>
<evidence type="ECO:0000256" key="1">
    <source>
        <dbReference type="SAM" id="MobiDB-lite"/>
    </source>
</evidence>